<dbReference type="RefSeq" id="WP_108312404.1">
    <property type="nucleotide sequence ID" value="NZ_NESN01000002.1"/>
</dbReference>
<dbReference type="EMBL" id="NESN01000002">
    <property type="protein sequence ID" value="PUE54445.1"/>
    <property type="molecule type" value="Genomic_DNA"/>
</dbReference>
<sequence length="262" mass="28128">MSPALAQASAPVLHIEGGVATITLNRPAQRNRLENGDLKALLAHFETVNQTSQVQVLVLTASTSGQPKPVFCAGYDIGGFDEPGHGSSFFEEIPDALAALRPVTICALNGSVYGGATDVVLACDLRIGLQGIEWRMPATALGLHYYPSGLQRYVSRFGLAGATRAFLTARPFSAEQLNAMGLFEALVTPAQWDATLQALVQDILALAPLAVQETKKSLREIETGQADVARLREREHITSRSADFAEGRAAFAERRKPVFVGR</sequence>
<accession>A0A315ECW7</accession>
<dbReference type="GO" id="GO:0006635">
    <property type="term" value="P:fatty acid beta-oxidation"/>
    <property type="evidence" value="ECO:0007669"/>
    <property type="project" value="TreeGrafter"/>
</dbReference>
<dbReference type="PANTHER" id="PTHR11941:SF54">
    <property type="entry name" value="ENOYL-COA HYDRATASE, MITOCHONDRIAL"/>
    <property type="match status" value="1"/>
</dbReference>
<dbReference type="CDD" id="cd06558">
    <property type="entry name" value="crotonase-like"/>
    <property type="match status" value="1"/>
</dbReference>
<protein>
    <recommendedName>
        <fullName evidence="3">3-hydroxybutyryl-CoA dehydratase</fullName>
    </recommendedName>
</protein>
<dbReference type="InterPro" id="IPR029045">
    <property type="entry name" value="ClpP/crotonase-like_dom_sf"/>
</dbReference>
<dbReference type="SUPFAM" id="SSF52096">
    <property type="entry name" value="ClpP/crotonase"/>
    <property type="match status" value="1"/>
</dbReference>
<dbReference type="GO" id="GO:0003824">
    <property type="term" value="F:catalytic activity"/>
    <property type="evidence" value="ECO:0007669"/>
    <property type="project" value="UniProtKB-ARBA"/>
</dbReference>
<dbReference type="OrthoDB" id="2862111at2"/>
<dbReference type="InterPro" id="IPR001753">
    <property type="entry name" value="Enoyl-CoA_hydra/iso"/>
</dbReference>
<organism evidence="1 2">
    <name type="scientific">Limnohabitans parvus II-B4</name>
    <dbReference type="NCBI Taxonomy" id="1293052"/>
    <lineage>
        <taxon>Bacteria</taxon>
        <taxon>Pseudomonadati</taxon>
        <taxon>Pseudomonadota</taxon>
        <taxon>Betaproteobacteria</taxon>
        <taxon>Burkholderiales</taxon>
        <taxon>Comamonadaceae</taxon>
        <taxon>Limnohabitans</taxon>
    </lineage>
</organism>
<dbReference type="Pfam" id="PF00378">
    <property type="entry name" value="ECH_1"/>
    <property type="match status" value="1"/>
</dbReference>
<reference evidence="1 2" key="1">
    <citation type="submission" date="2017-04" db="EMBL/GenBank/DDBJ databases">
        <title>Unexpected and diverse lifestyles within the genus Limnohabitans.</title>
        <authorList>
            <person name="Kasalicky V."/>
            <person name="Mehrshad M."/>
            <person name="Andrei S.-A."/>
            <person name="Salcher M."/>
            <person name="Kratochvilova H."/>
            <person name="Simek K."/>
            <person name="Ghai R."/>
        </authorList>
    </citation>
    <scope>NUCLEOTIDE SEQUENCE [LARGE SCALE GENOMIC DNA]</scope>
    <source>
        <strain evidence="1 2">II-B4</strain>
    </source>
</reference>
<gene>
    <name evidence="1" type="ORF">B9Z37_07905</name>
</gene>
<proteinExistence type="predicted"/>
<keyword evidence="2" id="KW-1185">Reference proteome</keyword>
<dbReference type="PANTHER" id="PTHR11941">
    <property type="entry name" value="ENOYL-COA HYDRATASE-RELATED"/>
    <property type="match status" value="1"/>
</dbReference>
<dbReference type="AlphaFoldDB" id="A0A315ECW7"/>
<evidence type="ECO:0000313" key="2">
    <source>
        <dbReference type="Proteomes" id="UP000250790"/>
    </source>
</evidence>
<dbReference type="Gene3D" id="3.90.226.10">
    <property type="entry name" value="2-enoyl-CoA Hydratase, Chain A, domain 1"/>
    <property type="match status" value="1"/>
</dbReference>
<comment type="caution">
    <text evidence="1">The sequence shown here is derived from an EMBL/GenBank/DDBJ whole genome shotgun (WGS) entry which is preliminary data.</text>
</comment>
<evidence type="ECO:0000313" key="1">
    <source>
        <dbReference type="EMBL" id="PUE54445.1"/>
    </source>
</evidence>
<name>A0A315ECW7_9BURK</name>
<evidence type="ECO:0008006" key="3">
    <source>
        <dbReference type="Google" id="ProtNLM"/>
    </source>
</evidence>
<dbReference type="Proteomes" id="UP000250790">
    <property type="component" value="Unassembled WGS sequence"/>
</dbReference>